<dbReference type="AlphaFoldDB" id="A0A3B0XWT4"/>
<organism evidence="2">
    <name type="scientific">hydrothermal vent metagenome</name>
    <dbReference type="NCBI Taxonomy" id="652676"/>
    <lineage>
        <taxon>unclassified sequences</taxon>
        <taxon>metagenomes</taxon>
        <taxon>ecological metagenomes</taxon>
    </lineage>
</organism>
<feature type="compositionally biased region" description="Polar residues" evidence="1">
    <location>
        <begin position="261"/>
        <end position="270"/>
    </location>
</feature>
<feature type="compositionally biased region" description="Basic and acidic residues" evidence="1">
    <location>
        <begin position="212"/>
        <end position="231"/>
    </location>
</feature>
<gene>
    <name evidence="2" type="ORF">MNBD_GAMMA15-1821</name>
</gene>
<evidence type="ECO:0008006" key="3">
    <source>
        <dbReference type="Google" id="ProtNLM"/>
    </source>
</evidence>
<feature type="compositionally biased region" description="Basic and acidic residues" evidence="1">
    <location>
        <begin position="241"/>
        <end position="251"/>
    </location>
</feature>
<evidence type="ECO:0000313" key="2">
    <source>
        <dbReference type="EMBL" id="VAW72818.1"/>
    </source>
</evidence>
<evidence type="ECO:0000256" key="1">
    <source>
        <dbReference type="SAM" id="MobiDB-lite"/>
    </source>
</evidence>
<name>A0A3B0XWT4_9ZZZZ</name>
<dbReference type="EMBL" id="UOFN01000006">
    <property type="protein sequence ID" value="VAW72818.1"/>
    <property type="molecule type" value="Genomic_DNA"/>
</dbReference>
<proteinExistence type="predicted"/>
<sequence length="396" mass="42245">MKPAKKLVAVSIALVLGMSSAADAATQREEDSAYQWGRWAVLSPAAGGSEPYAAGVSPVSLNSPRPETAPEYEPKILGEDTPAVVESFCTAGADCGYATYYKNPGEEGQVEGDRIEIEAAIEGYDQTDENPGGPVLARFNLEKSPGEYSCDGYCDDEQLLREPTANFDGGEGNFDGGEGGPQSASFEVFGTNDENFPDIASVEMDEGGDGEFYGRERSIVRDRTDNGDPRTQRNTQTSTLEEAHDNSEHVDSGSWYDDSETQTNVNTGQPAPTIFDFNNANGEYVFGRVATLDQLQAFAAGNVVAIYNGVVLDYQSAVSMQIHFGHNEVHASFASENGFDGFEITGALDGVNFSGEHGDDGHRFAGSIFSAGENVSGAVVNDTQLGVYTADHTHAR</sequence>
<accession>A0A3B0XWT4</accession>
<feature type="region of interest" description="Disordered" evidence="1">
    <location>
        <begin position="165"/>
        <end position="189"/>
    </location>
</feature>
<reference evidence="2" key="1">
    <citation type="submission" date="2018-06" db="EMBL/GenBank/DDBJ databases">
        <authorList>
            <person name="Zhirakovskaya E."/>
        </authorList>
    </citation>
    <scope>NUCLEOTIDE SEQUENCE</scope>
</reference>
<protein>
    <recommendedName>
        <fullName evidence="3">Transferrin-binding protein B C-lobe/N-lobe beta barrel domain-containing protein</fullName>
    </recommendedName>
</protein>
<feature type="compositionally biased region" description="Gly residues" evidence="1">
    <location>
        <begin position="169"/>
        <end position="180"/>
    </location>
</feature>
<feature type="region of interest" description="Disordered" evidence="1">
    <location>
        <begin position="204"/>
        <end position="270"/>
    </location>
</feature>